<dbReference type="PANTHER" id="PTHR37019:SF1">
    <property type="entry name" value="EXPERA DOMAIN-CONTAINING PROTEIN"/>
    <property type="match status" value="1"/>
</dbReference>
<accession>A0AAN6W054</accession>
<dbReference type="Pfam" id="PF24803">
    <property type="entry name" value="DUF7704"/>
    <property type="match status" value="1"/>
</dbReference>
<evidence type="ECO:0000259" key="2">
    <source>
        <dbReference type="Pfam" id="PF24803"/>
    </source>
</evidence>
<dbReference type="InterPro" id="IPR056121">
    <property type="entry name" value="DUF7704"/>
</dbReference>
<dbReference type="AlphaFoldDB" id="A0AAN6W054"/>
<evidence type="ECO:0000256" key="1">
    <source>
        <dbReference type="SAM" id="Phobius"/>
    </source>
</evidence>
<dbReference type="PANTHER" id="PTHR37019">
    <property type="entry name" value="CHROMOSOME 1, WHOLE GENOME SHOTGUN SEQUENCE"/>
    <property type="match status" value="1"/>
</dbReference>
<reference evidence="3" key="1">
    <citation type="journal article" date="2023" name="Mol. Phylogenet. Evol.">
        <title>Genome-scale phylogeny and comparative genomics of the fungal order Sordariales.</title>
        <authorList>
            <person name="Hensen N."/>
            <person name="Bonometti L."/>
            <person name="Westerberg I."/>
            <person name="Brannstrom I.O."/>
            <person name="Guillou S."/>
            <person name="Cros-Aarteil S."/>
            <person name="Calhoun S."/>
            <person name="Haridas S."/>
            <person name="Kuo A."/>
            <person name="Mondo S."/>
            <person name="Pangilinan J."/>
            <person name="Riley R."/>
            <person name="LaButti K."/>
            <person name="Andreopoulos B."/>
            <person name="Lipzen A."/>
            <person name="Chen C."/>
            <person name="Yan M."/>
            <person name="Daum C."/>
            <person name="Ng V."/>
            <person name="Clum A."/>
            <person name="Steindorff A."/>
            <person name="Ohm R.A."/>
            <person name="Martin F."/>
            <person name="Silar P."/>
            <person name="Natvig D.O."/>
            <person name="Lalanne C."/>
            <person name="Gautier V."/>
            <person name="Ament-Velasquez S.L."/>
            <person name="Kruys A."/>
            <person name="Hutchinson M.I."/>
            <person name="Powell A.J."/>
            <person name="Barry K."/>
            <person name="Miller A.N."/>
            <person name="Grigoriev I.V."/>
            <person name="Debuchy R."/>
            <person name="Gladieux P."/>
            <person name="Hiltunen Thoren M."/>
            <person name="Johannesson H."/>
        </authorList>
    </citation>
    <scope>NUCLEOTIDE SEQUENCE</scope>
    <source>
        <strain evidence="3">CBS 892.96</strain>
    </source>
</reference>
<organism evidence="3 4">
    <name type="scientific">Triangularia setosa</name>
    <dbReference type="NCBI Taxonomy" id="2587417"/>
    <lineage>
        <taxon>Eukaryota</taxon>
        <taxon>Fungi</taxon>
        <taxon>Dikarya</taxon>
        <taxon>Ascomycota</taxon>
        <taxon>Pezizomycotina</taxon>
        <taxon>Sordariomycetes</taxon>
        <taxon>Sordariomycetidae</taxon>
        <taxon>Sordariales</taxon>
        <taxon>Podosporaceae</taxon>
        <taxon>Triangularia</taxon>
    </lineage>
</organism>
<keyword evidence="1" id="KW-1133">Transmembrane helix</keyword>
<evidence type="ECO:0000313" key="3">
    <source>
        <dbReference type="EMBL" id="KAK4172616.1"/>
    </source>
</evidence>
<keyword evidence="1" id="KW-0472">Membrane</keyword>
<gene>
    <name evidence="3" type="ORF">QBC36DRAFT_71412</name>
</gene>
<reference evidence="3" key="2">
    <citation type="submission" date="2023-05" db="EMBL/GenBank/DDBJ databases">
        <authorList>
            <consortium name="Lawrence Berkeley National Laboratory"/>
            <person name="Steindorff A."/>
            <person name="Hensen N."/>
            <person name="Bonometti L."/>
            <person name="Westerberg I."/>
            <person name="Brannstrom I.O."/>
            <person name="Guillou S."/>
            <person name="Cros-Aarteil S."/>
            <person name="Calhoun S."/>
            <person name="Haridas S."/>
            <person name="Kuo A."/>
            <person name="Mondo S."/>
            <person name="Pangilinan J."/>
            <person name="Riley R."/>
            <person name="Labutti K."/>
            <person name="Andreopoulos B."/>
            <person name="Lipzen A."/>
            <person name="Chen C."/>
            <person name="Yanf M."/>
            <person name="Daum C."/>
            <person name="Ng V."/>
            <person name="Clum A."/>
            <person name="Ohm R."/>
            <person name="Martin F."/>
            <person name="Silar P."/>
            <person name="Natvig D."/>
            <person name="Lalanne C."/>
            <person name="Gautier V."/>
            <person name="Ament-Velasquez S.L."/>
            <person name="Kruys A."/>
            <person name="Hutchinson M.I."/>
            <person name="Powell A.J."/>
            <person name="Barry K."/>
            <person name="Miller A.N."/>
            <person name="Grigoriev I.V."/>
            <person name="Debuchy R."/>
            <person name="Gladieux P."/>
            <person name="Thoren M.H."/>
            <person name="Johannesson H."/>
        </authorList>
    </citation>
    <scope>NUCLEOTIDE SEQUENCE</scope>
    <source>
        <strain evidence="3">CBS 892.96</strain>
    </source>
</reference>
<keyword evidence="4" id="KW-1185">Reference proteome</keyword>
<evidence type="ECO:0000313" key="4">
    <source>
        <dbReference type="Proteomes" id="UP001302321"/>
    </source>
</evidence>
<keyword evidence="1" id="KW-0812">Transmembrane</keyword>
<sequence>MSTPSPAKAALTIPLPLRLVLLILEPLAALNGAYLALFHSSSFHSTLTRPSSAWSPPFCPGNQYLYTQLAGAWLLFAFNSSVILWLCDDLRLWKLMCCGMLLSDAAYHVSAVQAVGGWGRFVGVMTGGWDWREWAVMGSCVGPAVVRVWIVLFVKAAGDVKGRKKVE</sequence>
<dbReference type="Proteomes" id="UP001302321">
    <property type="component" value="Unassembled WGS sequence"/>
</dbReference>
<proteinExistence type="predicted"/>
<dbReference type="EMBL" id="MU866407">
    <property type="protein sequence ID" value="KAK4172616.1"/>
    <property type="molecule type" value="Genomic_DNA"/>
</dbReference>
<feature type="transmembrane region" description="Helical" evidence="1">
    <location>
        <begin position="64"/>
        <end position="86"/>
    </location>
</feature>
<protein>
    <recommendedName>
        <fullName evidence="2">DUF7704 domain-containing protein</fullName>
    </recommendedName>
</protein>
<feature type="transmembrane region" description="Helical" evidence="1">
    <location>
        <begin position="134"/>
        <end position="154"/>
    </location>
</feature>
<comment type="caution">
    <text evidence="3">The sequence shown here is derived from an EMBL/GenBank/DDBJ whole genome shotgun (WGS) entry which is preliminary data.</text>
</comment>
<name>A0AAN6W054_9PEZI</name>
<feature type="domain" description="DUF7704" evidence="2">
    <location>
        <begin position="13"/>
        <end position="152"/>
    </location>
</feature>